<proteinExistence type="predicted"/>
<dbReference type="AlphaFoldDB" id="A0AA86PVC3"/>
<dbReference type="EMBL" id="CAXDID020000183">
    <property type="protein sequence ID" value="CAL6050049.1"/>
    <property type="molecule type" value="Genomic_DNA"/>
</dbReference>
<reference evidence="2" key="1">
    <citation type="submission" date="2023-06" db="EMBL/GenBank/DDBJ databases">
        <authorList>
            <person name="Kurt Z."/>
        </authorList>
    </citation>
    <scope>NUCLEOTIDE SEQUENCE</scope>
</reference>
<name>A0AA86PVC3_9EUKA</name>
<evidence type="ECO:0000313" key="3">
    <source>
        <dbReference type="EMBL" id="CAL6050049.1"/>
    </source>
</evidence>
<organism evidence="2">
    <name type="scientific">Hexamita inflata</name>
    <dbReference type="NCBI Taxonomy" id="28002"/>
    <lineage>
        <taxon>Eukaryota</taxon>
        <taxon>Metamonada</taxon>
        <taxon>Diplomonadida</taxon>
        <taxon>Hexamitidae</taxon>
        <taxon>Hexamitinae</taxon>
        <taxon>Hexamita</taxon>
    </lineage>
</organism>
<dbReference type="SUPFAM" id="SSF109604">
    <property type="entry name" value="HD-domain/PDEase-like"/>
    <property type="match status" value="1"/>
</dbReference>
<evidence type="ECO:0000313" key="4">
    <source>
        <dbReference type="Proteomes" id="UP001642409"/>
    </source>
</evidence>
<keyword evidence="1" id="KW-1133">Transmembrane helix</keyword>
<comment type="caution">
    <text evidence="2">The sequence shown here is derived from an EMBL/GenBank/DDBJ whole genome shotgun (WGS) entry which is preliminary data.</text>
</comment>
<dbReference type="GO" id="GO:0004114">
    <property type="term" value="F:3',5'-cyclic-nucleotide phosphodiesterase activity"/>
    <property type="evidence" value="ECO:0007669"/>
    <property type="project" value="InterPro"/>
</dbReference>
<dbReference type="InterPro" id="IPR036971">
    <property type="entry name" value="PDEase_catalytic_dom_sf"/>
</dbReference>
<sequence length="448" mass="52312">MFDQINLLVSGSIFLFYLTNKLFTHQFNKNDMNIVFLTLAHLLVYVLNLKFNIPNLIIQLLLFSFCNFIRLKTRILFAIISFIVPEVIICQITKIIIYNIENMLLMKRMNIQIILVCLPQYKCLLMLHMILLFKGSPKQPEIPEYMTQILNYIGFNSKFEFKRLEYEEHTQIHLNEKLHSVATECGPIQHTPPPVNQIQMYYQQQNIINNIFKEAENPIFELNKQQIDGALVMQASSHLYTLQAKYQLQLPVNITQLLEFNQIPELCVTSLHLLTKLSPQLNPDEINILILCCLTQTIGVSGYNDHLVIAVQHYLSKLFNDRSPNQKAAMCCGWSLVNEQQLLDPKLEKMYYQCMIASDTKSYETIYNCVKYKNVNNSLEAISWIISHSSALIKDQSFEIMKILYNEKANEISDIFKFIAVDFDQLNQETLIRSQKLLEMMGIKYQFE</sequence>
<evidence type="ECO:0000256" key="1">
    <source>
        <dbReference type="SAM" id="Phobius"/>
    </source>
</evidence>
<dbReference type="GO" id="GO:0007165">
    <property type="term" value="P:signal transduction"/>
    <property type="evidence" value="ECO:0007669"/>
    <property type="project" value="InterPro"/>
</dbReference>
<dbReference type="Proteomes" id="UP001642409">
    <property type="component" value="Unassembled WGS sequence"/>
</dbReference>
<keyword evidence="1 2" id="KW-0812">Transmembrane</keyword>
<feature type="transmembrane region" description="Helical" evidence="1">
    <location>
        <begin position="53"/>
        <end position="69"/>
    </location>
</feature>
<keyword evidence="1" id="KW-0472">Membrane</keyword>
<gene>
    <name evidence="2" type="ORF">HINF_LOCUS34655</name>
    <name evidence="3" type="ORF">HINF_LOCUS43700</name>
</gene>
<reference evidence="3 4" key="2">
    <citation type="submission" date="2024-07" db="EMBL/GenBank/DDBJ databases">
        <authorList>
            <person name="Akdeniz Z."/>
        </authorList>
    </citation>
    <scope>NUCLEOTIDE SEQUENCE [LARGE SCALE GENOMIC DNA]</scope>
</reference>
<feature type="transmembrane region" description="Helical" evidence="1">
    <location>
        <begin position="6"/>
        <end position="23"/>
    </location>
</feature>
<dbReference type="EMBL" id="CATOUU010000772">
    <property type="protein sequence ID" value="CAI9947010.1"/>
    <property type="molecule type" value="Genomic_DNA"/>
</dbReference>
<accession>A0AA86PVC3</accession>
<dbReference type="Gene3D" id="1.10.1300.10">
    <property type="entry name" value="3'5'-cyclic nucleotide phosphodiesterase, catalytic domain"/>
    <property type="match status" value="1"/>
</dbReference>
<evidence type="ECO:0000313" key="2">
    <source>
        <dbReference type="EMBL" id="CAI9947010.1"/>
    </source>
</evidence>
<feature type="transmembrane region" description="Helical" evidence="1">
    <location>
        <begin position="76"/>
        <end position="97"/>
    </location>
</feature>
<protein>
    <submittedName>
        <fullName evidence="2">Transmembrane domain-containing protein</fullName>
    </submittedName>
    <submittedName>
        <fullName evidence="3">Transmembrane_domain-containing protein</fullName>
    </submittedName>
</protein>
<keyword evidence="4" id="KW-1185">Reference proteome</keyword>